<dbReference type="EMBL" id="JACASF010000002">
    <property type="protein sequence ID" value="KAF6492453.1"/>
    <property type="molecule type" value="Genomic_DNA"/>
</dbReference>
<organism evidence="1 2">
    <name type="scientific">Molossus molossus</name>
    <name type="common">Pallas' mastiff bat</name>
    <name type="synonym">Vespertilio molossus</name>
    <dbReference type="NCBI Taxonomy" id="27622"/>
    <lineage>
        <taxon>Eukaryota</taxon>
        <taxon>Metazoa</taxon>
        <taxon>Chordata</taxon>
        <taxon>Craniata</taxon>
        <taxon>Vertebrata</taxon>
        <taxon>Euteleostomi</taxon>
        <taxon>Mammalia</taxon>
        <taxon>Eutheria</taxon>
        <taxon>Laurasiatheria</taxon>
        <taxon>Chiroptera</taxon>
        <taxon>Yangochiroptera</taxon>
        <taxon>Molossidae</taxon>
        <taxon>Molossus</taxon>
    </lineage>
</organism>
<sequence>MATKISTIRKHFPYTSNKNNTRLPTKQKIISKRNKRRLLVPCWQGAGDRPVRKSRAERNILNLFNCKRQSGPHSDFGIAEVVTAPSFVVVKSRGERGYTFRPHGPAQPALDHLAIWNTLEHVGVKKPVDKIMYKV</sequence>
<name>A0A7J8J6J3_MOLMO</name>
<evidence type="ECO:0000313" key="1">
    <source>
        <dbReference type="EMBL" id="KAF6492453.1"/>
    </source>
</evidence>
<gene>
    <name evidence="1" type="ORF">HJG59_009655</name>
</gene>
<comment type="caution">
    <text evidence="1">The sequence shown here is derived from an EMBL/GenBank/DDBJ whole genome shotgun (WGS) entry which is preliminary data.</text>
</comment>
<proteinExistence type="predicted"/>
<evidence type="ECO:0000313" key="2">
    <source>
        <dbReference type="Proteomes" id="UP000550707"/>
    </source>
</evidence>
<keyword evidence="2" id="KW-1185">Reference proteome</keyword>
<dbReference type="InParanoid" id="A0A7J8J6J3"/>
<dbReference type="AlphaFoldDB" id="A0A7J8J6J3"/>
<accession>A0A7J8J6J3</accession>
<reference evidence="1 2" key="1">
    <citation type="journal article" date="2020" name="Nature">
        <title>Six reference-quality genomes reveal evolution of bat adaptations.</title>
        <authorList>
            <person name="Jebb D."/>
            <person name="Huang Z."/>
            <person name="Pippel M."/>
            <person name="Hughes G.M."/>
            <person name="Lavrichenko K."/>
            <person name="Devanna P."/>
            <person name="Winkler S."/>
            <person name="Jermiin L.S."/>
            <person name="Skirmuntt E.C."/>
            <person name="Katzourakis A."/>
            <person name="Burkitt-Gray L."/>
            <person name="Ray D.A."/>
            <person name="Sullivan K.A.M."/>
            <person name="Roscito J.G."/>
            <person name="Kirilenko B.M."/>
            <person name="Davalos L.M."/>
            <person name="Corthals A.P."/>
            <person name="Power M.L."/>
            <person name="Jones G."/>
            <person name="Ransome R.D."/>
            <person name="Dechmann D.K.N."/>
            <person name="Locatelli A.G."/>
            <person name="Puechmaille S.J."/>
            <person name="Fedrigo O."/>
            <person name="Jarvis E.D."/>
            <person name="Hiller M."/>
            <person name="Vernes S.C."/>
            <person name="Myers E.W."/>
            <person name="Teeling E.C."/>
        </authorList>
    </citation>
    <scope>NUCLEOTIDE SEQUENCE [LARGE SCALE GENOMIC DNA]</scope>
    <source>
        <strain evidence="1">MMolMol1</strain>
        <tissue evidence="1">Muscle</tissue>
    </source>
</reference>
<dbReference type="Proteomes" id="UP000550707">
    <property type="component" value="Unassembled WGS sequence"/>
</dbReference>
<protein>
    <submittedName>
        <fullName evidence="1">Uncharacterized protein</fullName>
    </submittedName>
</protein>